<protein>
    <submittedName>
        <fullName evidence="2">Uncharacterized protein</fullName>
    </submittedName>
</protein>
<feature type="transmembrane region" description="Helical" evidence="1">
    <location>
        <begin position="7"/>
        <end position="26"/>
    </location>
</feature>
<proteinExistence type="predicted"/>
<dbReference type="OrthoDB" id="1957812at2"/>
<keyword evidence="1" id="KW-0812">Transmembrane</keyword>
<evidence type="ECO:0000313" key="3">
    <source>
        <dbReference type="Proteomes" id="UP000279029"/>
    </source>
</evidence>
<dbReference type="KEGG" id="cbar:PATL70BA_2984"/>
<gene>
    <name evidence="2" type="ORF">PATL70BA_2984</name>
</gene>
<keyword evidence="1" id="KW-1133">Transmembrane helix</keyword>
<dbReference type="RefSeq" id="WP_125137961.1">
    <property type="nucleotide sequence ID" value="NZ_LR130778.1"/>
</dbReference>
<feature type="transmembrane region" description="Helical" evidence="1">
    <location>
        <begin position="38"/>
        <end position="62"/>
    </location>
</feature>
<keyword evidence="1" id="KW-0472">Membrane</keyword>
<keyword evidence="3" id="KW-1185">Reference proteome</keyword>
<dbReference type="Proteomes" id="UP000279029">
    <property type="component" value="Chromosome"/>
</dbReference>
<sequence length="66" mass="7265">MKLLINGLSIVTMLMLFSTIVCGFWIKSNQIVEKSSIQFHAVMGSISAILTIILLIVLMVTIKKVA</sequence>
<dbReference type="AlphaFoldDB" id="A0A3P7P153"/>
<accession>A0A3P7P153</accession>
<evidence type="ECO:0000256" key="1">
    <source>
        <dbReference type="SAM" id="Phobius"/>
    </source>
</evidence>
<dbReference type="EMBL" id="LR130778">
    <property type="protein sequence ID" value="VDN48895.1"/>
    <property type="molecule type" value="Genomic_DNA"/>
</dbReference>
<name>A0A3P7P153_9FIRM</name>
<evidence type="ECO:0000313" key="2">
    <source>
        <dbReference type="EMBL" id="VDN48895.1"/>
    </source>
</evidence>
<reference evidence="2 3" key="1">
    <citation type="submission" date="2018-09" db="EMBL/GenBank/DDBJ databases">
        <authorList>
            <person name="Postec A."/>
        </authorList>
    </citation>
    <scope>NUCLEOTIDE SEQUENCE [LARGE SCALE GENOMIC DNA]</scope>
    <source>
        <strain evidence="2">70B-A</strain>
    </source>
</reference>
<organism evidence="2 3">
    <name type="scientific">Petrocella atlantisensis</name>
    <dbReference type="NCBI Taxonomy" id="2173034"/>
    <lineage>
        <taxon>Bacteria</taxon>
        <taxon>Bacillati</taxon>
        <taxon>Bacillota</taxon>
        <taxon>Clostridia</taxon>
        <taxon>Lachnospirales</taxon>
        <taxon>Vallitaleaceae</taxon>
        <taxon>Petrocella</taxon>
    </lineage>
</organism>